<evidence type="ECO:0000256" key="3">
    <source>
        <dbReference type="ARBA" id="ARBA00022448"/>
    </source>
</evidence>
<evidence type="ECO:0000256" key="1">
    <source>
        <dbReference type="ARBA" id="ARBA00004196"/>
    </source>
</evidence>
<evidence type="ECO:0000259" key="7">
    <source>
        <dbReference type="PROSITE" id="PS50983"/>
    </source>
</evidence>
<keyword evidence="3" id="KW-0813">Transport</keyword>
<dbReference type="STRING" id="766136.BHF68_04080"/>
<sequence>MGGIQMKKIWLFSIVALLLVLTACGGSATQSSSDQGNQNGVGRENEGNNEAVEPGTRIIEHAMGTTEVPANPHRIVVMNGDALEALLAVGITPVGATQAMGDRIWYPHLEEYMDGVTNVGTMSEPDLEAVMQLEPDLILGTKTRTESSYDLLSMIAPTIFNEAHTDGEWKNDFLLYVESVGKLEEGKKILEDWEARAANLSIRLGAADKLNEEVGVLRFTAGQGRFFYNNSYSGSILKELNFARPANHDSYDAWTENITQERIPEMDADILFYFVLDSGDGEGLKFADEWMSHQLFQGLRAAQKGQVYEVDDAYWNMTYGIISADYVLDDIERMLLGE</sequence>
<dbReference type="Gene3D" id="3.40.50.1980">
    <property type="entry name" value="Nitrogenase molybdenum iron protein domain"/>
    <property type="match status" value="2"/>
</dbReference>
<dbReference type="PROSITE" id="PS50983">
    <property type="entry name" value="FE_B12_PBP"/>
    <property type="match status" value="1"/>
</dbReference>
<dbReference type="InterPro" id="IPR051313">
    <property type="entry name" value="Bact_iron-sidero_bind"/>
</dbReference>
<protein>
    <recommendedName>
        <fullName evidence="7">Fe/B12 periplasmic-binding domain-containing protein</fullName>
    </recommendedName>
</protein>
<evidence type="ECO:0000256" key="6">
    <source>
        <dbReference type="SAM" id="SignalP"/>
    </source>
</evidence>
<keyword evidence="4 6" id="KW-0732">Signal</keyword>
<reference evidence="8 9" key="1">
    <citation type="submission" date="2016-09" db="EMBL/GenBank/DDBJ databases">
        <title>Draft genome sequence for the type strain of Desulfuribacillus alkaliarsenatis AHT28, an obligately anaerobic, sulfidogenic bacterium isolated from Russian soda lake sediments.</title>
        <authorList>
            <person name="Abin C.A."/>
            <person name="Hollibaugh J.T."/>
        </authorList>
    </citation>
    <scope>NUCLEOTIDE SEQUENCE [LARGE SCALE GENOMIC DNA]</scope>
    <source>
        <strain evidence="8 9">AHT28</strain>
    </source>
</reference>
<dbReference type="SUPFAM" id="SSF53807">
    <property type="entry name" value="Helical backbone' metal receptor"/>
    <property type="match status" value="1"/>
</dbReference>
<dbReference type="CDD" id="cd01146">
    <property type="entry name" value="FhuD"/>
    <property type="match status" value="1"/>
</dbReference>
<comment type="subcellular location">
    <subcellularLocation>
        <location evidence="1">Cell envelope</location>
    </subcellularLocation>
</comment>
<evidence type="ECO:0000256" key="4">
    <source>
        <dbReference type="ARBA" id="ARBA00022729"/>
    </source>
</evidence>
<dbReference type="AlphaFoldDB" id="A0A1E5G2T3"/>
<dbReference type="PANTHER" id="PTHR30532">
    <property type="entry name" value="IRON III DICITRATE-BINDING PERIPLASMIC PROTEIN"/>
    <property type="match status" value="1"/>
</dbReference>
<dbReference type="GO" id="GO:0030288">
    <property type="term" value="C:outer membrane-bounded periplasmic space"/>
    <property type="evidence" value="ECO:0007669"/>
    <property type="project" value="TreeGrafter"/>
</dbReference>
<dbReference type="InterPro" id="IPR002491">
    <property type="entry name" value="ABC_transptr_periplasmic_BD"/>
</dbReference>
<feature type="domain" description="Fe/B12 periplasmic-binding" evidence="7">
    <location>
        <begin position="74"/>
        <end position="338"/>
    </location>
</feature>
<accession>A0A1E5G2T3</accession>
<evidence type="ECO:0000256" key="5">
    <source>
        <dbReference type="SAM" id="MobiDB-lite"/>
    </source>
</evidence>
<evidence type="ECO:0000313" key="8">
    <source>
        <dbReference type="EMBL" id="OEF97395.1"/>
    </source>
</evidence>
<evidence type="ECO:0000313" key="9">
    <source>
        <dbReference type="Proteomes" id="UP000094296"/>
    </source>
</evidence>
<feature type="region of interest" description="Disordered" evidence="5">
    <location>
        <begin position="28"/>
        <end position="52"/>
    </location>
</feature>
<gene>
    <name evidence="8" type="ORF">BHF68_04080</name>
</gene>
<dbReference type="Pfam" id="PF01497">
    <property type="entry name" value="Peripla_BP_2"/>
    <property type="match status" value="1"/>
</dbReference>
<dbReference type="PANTHER" id="PTHR30532:SF21">
    <property type="entry name" value="SIDEROPHORE-BINDING LIPOPROTEIN YFIY-RELATED"/>
    <property type="match status" value="1"/>
</dbReference>
<comment type="similarity">
    <text evidence="2">Belongs to the bacterial solute-binding protein 8 family.</text>
</comment>
<feature type="signal peptide" evidence="6">
    <location>
        <begin position="1"/>
        <end position="28"/>
    </location>
</feature>
<dbReference type="OrthoDB" id="9793175at2"/>
<dbReference type="EMBL" id="MIJE01000011">
    <property type="protein sequence ID" value="OEF97395.1"/>
    <property type="molecule type" value="Genomic_DNA"/>
</dbReference>
<evidence type="ECO:0000256" key="2">
    <source>
        <dbReference type="ARBA" id="ARBA00008814"/>
    </source>
</evidence>
<feature type="chain" id="PRO_5009177017" description="Fe/B12 periplasmic-binding domain-containing protein" evidence="6">
    <location>
        <begin position="29"/>
        <end position="338"/>
    </location>
</feature>
<feature type="compositionally biased region" description="Low complexity" evidence="5">
    <location>
        <begin position="35"/>
        <end position="52"/>
    </location>
</feature>
<keyword evidence="9" id="KW-1185">Reference proteome</keyword>
<comment type="caution">
    <text evidence="8">The sequence shown here is derived from an EMBL/GenBank/DDBJ whole genome shotgun (WGS) entry which is preliminary data.</text>
</comment>
<organism evidence="8 9">
    <name type="scientific">Desulfuribacillus alkaliarsenatis</name>
    <dbReference type="NCBI Taxonomy" id="766136"/>
    <lineage>
        <taxon>Bacteria</taxon>
        <taxon>Bacillati</taxon>
        <taxon>Bacillota</taxon>
        <taxon>Desulfuribacillia</taxon>
        <taxon>Desulfuribacillales</taxon>
        <taxon>Desulfuribacillaceae</taxon>
        <taxon>Desulfuribacillus</taxon>
    </lineage>
</organism>
<dbReference type="Proteomes" id="UP000094296">
    <property type="component" value="Unassembled WGS sequence"/>
</dbReference>
<name>A0A1E5G2T3_9FIRM</name>
<dbReference type="PROSITE" id="PS51257">
    <property type="entry name" value="PROKAR_LIPOPROTEIN"/>
    <property type="match status" value="1"/>
</dbReference>
<dbReference type="GO" id="GO:1901678">
    <property type="term" value="P:iron coordination entity transport"/>
    <property type="evidence" value="ECO:0007669"/>
    <property type="project" value="UniProtKB-ARBA"/>
</dbReference>
<proteinExistence type="inferred from homology"/>